<dbReference type="Gene3D" id="2.30.30.60">
    <property type="match status" value="1"/>
</dbReference>
<keyword evidence="6 7" id="KW-0472">Membrane</keyword>
<dbReference type="Gene3D" id="1.10.287.1260">
    <property type="match status" value="1"/>
</dbReference>
<reference evidence="10 11" key="1">
    <citation type="submission" date="2016-11" db="EMBL/GenBank/DDBJ databases">
        <title>Description of two novel members of the family Erysipelotrichaceae: Ileibacterium lipovorans gen. nov., sp. nov. and Dubosiella newyorkensis, gen. nov., sp. nov.</title>
        <authorList>
            <person name="Cox L.M."/>
            <person name="Sohn J."/>
            <person name="Tyrrell K.L."/>
            <person name="Citron D.M."/>
            <person name="Lawson P.A."/>
            <person name="Patel N.B."/>
            <person name="Iizumi T."/>
            <person name="Perez-Perez G.I."/>
            <person name="Goldstein E.J."/>
            <person name="Blaser M.J."/>
        </authorList>
    </citation>
    <scope>NUCLEOTIDE SEQUENCE [LARGE SCALE GENOMIC DNA]</scope>
    <source>
        <strain evidence="10 11">NYU-BL-A3</strain>
    </source>
</reference>
<evidence type="ECO:0000313" key="10">
    <source>
        <dbReference type="EMBL" id="OLU43385.1"/>
    </source>
</evidence>
<dbReference type="Proteomes" id="UP000186341">
    <property type="component" value="Unassembled WGS sequence"/>
</dbReference>
<name>A0A1U7NJI7_9FIRM</name>
<dbReference type="InterPro" id="IPR010920">
    <property type="entry name" value="LSM_dom_sf"/>
</dbReference>
<evidence type="ECO:0000259" key="9">
    <source>
        <dbReference type="Pfam" id="PF21082"/>
    </source>
</evidence>
<feature type="transmembrane region" description="Helical" evidence="7">
    <location>
        <begin position="6"/>
        <end position="28"/>
    </location>
</feature>
<dbReference type="InterPro" id="IPR011014">
    <property type="entry name" value="MscS_channel_TM-2"/>
</dbReference>
<protein>
    <recommendedName>
        <fullName evidence="12">Mechanosensitive ion channel protein MscS</fullName>
    </recommendedName>
</protein>
<keyword evidence="11" id="KW-1185">Reference proteome</keyword>
<evidence type="ECO:0000256" key="7">
    <source>
        <dbReference type="SAM" id="Phobius"/>
    </source>
</evidence>
<comment type="caution">
    <text evidence="10">The sequence shown here is derived from an EMBL/GenBank/DDBJ whole genome shotgun (WGS) entry which is preliminary data.</text>
</comment>
<dbReference type="GeneID" id="82201663"/>
<dbReference type="OrthoDB" id="9809206at2"/>
<dbReference type="RefSeq" id="WP_075817316.1">
    <property type="nucleotide sequence ID" value="NZ_CAOUMU010000106.1"/>
</dbReference>
<dbReference type="InterPro" id="IPR045275">
    <property type="entry name" value="MscS_archaea/bacteria_type"/>
</dbReference>
<comment type="similarity">
    <text evidence="2">Belongs to the MscS (TC 1.A.23) family.</text>
</comment>
<proteinExistence type="inferred from homology"/>
<evidence type="ECO:0000256" key="5">
    <source>
        <dbReference type="ARBA" id="ARBA00022989"/>
    </source>
</evidence>
<dbReference type="SUPFAM" id="SSF50182">
    <property type="entry name" value="Sm-like ribonucleoproteins"/>
    <property type="match status" value="1"/>
</dbReference>
<dbReference type="EMBL" id="MPJW01000008">
    <property type="protein sequence ID" value="OLU43385.1"/>
    <property type="molecule type" value="Genomic_DNA"/>
</dbReference>
<dbReference type="AlphaFoldDB" id="A0A1U7NJI7"/>
<evidence type="ECO:0000256" key="2">
    <source>
        <dbReference type="ARBA" id="ARBA00008017"/>
    </source>
</evidence>
<dbReference type="Pfam" id="PF21082">
    <property type="entry name" value="MS_channel_3rd"/>
    <property type="match status" value="1"/>
</dbReference>
<keyword evidence="4 7" id="KW-0812">Transmembrane</keyword>
<evidence type="ECO:0000256" key="1">
    <source>
        <dbReference type="ARBA" id="ARBA00004651"/>
    </source>
</evidence>
<dbReference type="Pfam" id="PF00924">
    <property type="entry name" value="MS_channel_2nd"/>
    <property type="match status" value="1"/>
</dbReference>
<organism evidence="10 11">
    <name type="scientific">Ileibacterium valens</name>
    <dbReference type="NCBI Taxonomy" id="1862668"/>
    <lineage>
        <taxon>Bacteria</taxon>
        <taxon>Bacillati</taxon>
        <taxon>Bacillota</taxon>
        <taxon>Erysipelotrichia</taxon>
        <taxon>Erysipelotrichales</taxon>
        <taxon>Erysipelotrichaceae</taxon>
        <taxon>Ileibacterium</taxon>
    </lineage>
</organism>
<accession>A0A1U7NJI7</accession>
<dbReference type="PANTHER" id="PTHR30221">
    <property type="entry name" value="SMALL-CONDUCTANCE MECHANOSENSITIVE CHANNEL"/>
    <property type="match status" value="1"/>
</dbReference>
<gene>
    <name evidence="10" type="ORF">BO222_00150</name>
</gene>
<dbReference type="InterPro" id="IPR049278">
    <property type="entry name" value="MS_channel_C"/>
</dbReference>
<keyword evidence="3" id="KW-1003">Cell membrane</keyword>
<evidence type="ECO:0008006" key="12">
    <source>
        <dbReference type="Google" id="ProtNLM"/>
    </source>
</evidence>
<feature type="domain" description="Mechanosensitive ion channel MscS C-terminal" evidence="9">
    <location>
        <begin position="173"/>
        <end position="246"/>
    </location>
</feature>
<evidence type="ECO:0000256" key="4">
    <source>
        <dbReference type="ARBA" id="ARBA00022692"/>
    </source>
</evidence>
<feature type="transmembrane region" description="Helical" evidence="7">
    <location>
        <begin position="48"/>
        <end position="72"/>
    </location>
</feature>
<keyword evidence="5 7" id="KW-1133">Transmembrane helix</keyword>
<dbReference type="GO" id="GO:0005886">
    <property type="term" value="C:plasma membrane"/>
    <property type="evidence" value="ECO:0007669"/>
    <property type="project" value="UniProtKB-SubCell"/>
</dbReference>
<comment type="subcellular location">
    <subcellularLocation>
        <location evidence="1">Cell membrane</location>
        <topology evidence="1">Multi-pass membrane protein</topology>
    </subcellularLocation>
</comment>
<dbReference type="InterPro" id="IPR011066">
    <property type="entry name" value="MscS_channel_C_sf"/>
</dbReference>
<dbReference type="InterPro" id="IPR006685">
    <property type="entry name" value="MscS_channel_2nd"/>
</dbReference>
<feature type="domain" description="Mechanosensitive ion channel MscS" evidence="8">
    <location>
        <begin position="97"/>
        <end position="165"/>
    </location>
</feature>
<evidence type="ECO:0000256" key="6">
    <source>
        <dbReference type="ARBA" id="ARBA00023136"/>
    </source>
</evidence>
<evidence type="ECO:0000259" key="8">
    <source>
        <dbReference type="Pfam" id="PF00924"/>
    </source>
</evidence>
<dbReference type="InterPro" id="IPR023408">
    <property type="entry name" value="MscS_beta-dom_sf"/>
</dbReference>
<sequence>MDWNSIFSNAFLLKVIAAVVELVIGMFAARWVSRSILRMKPIGMEKGVLTFAASASGILVRIFAVVIALGQIGAKMDVLVGAFSAVGLGVSLALKESMANVAGGLQILITKPFKVGDYIEYGEPGGIGGTVKQIELMFTSLQTPNLQEIVIPNASLVSGNIVNYSANINRRIVISVPVAGSIRYESFRKSLQDLLDSTKEILKDPKPMTAVSGFTAAGNGMTINVIAYTRTDKYWDMLYYLNEQIQHLMVEYAMEQPTDLVRIIDPQMLSKDLANVKNPLS</sequence>
<evidence type="ECO:0000256" key="3">
    <source>
        <dbReference type="ARBA" id="ARBA00022475"/>
    </source>
</evidence>
<dbReference type="SUPFAM" id="SSF82689">
    <property type="entry name" value="Mechanosensitive channel protein MscS (YggB), C-terminal domain"/>
    <property type="match status" value="1"/>
</dbReference>
<dbReference type="SUPFAM" id="SSF82861">
    <property type="entry name" value="Mechanosensitive channel protein MscS (YggB), transmembrane region"/>
    <property type="match status" value="1"/>
</dbReference>
<evidence type="ECO:0000313" key="11">
    <source>
        <dbReference type="Proteomes" id="UP000186341"/>
    </source>
</evidence>
<dbReference type="Gene3D" id="3.30.70.100">
    <property type="match status" value="1"/>
</dbReference>
<dbReference type="GO" id="GO:0008381">
    <property type="term" value="F:mechanosensitive monoatomic ion channel activity"/>
    <property type="evidence" value="ECO:0007669"/>
    <property type="project" value="InterPro"/>
</dbReference>
<dbReference type="PANTHER" id="PTHR30221:SF1">
    <property type="entry name" value="SMALL-CONDUCTANCE MECHANOSENSITIVE CHANNEL"/>
    <property type="match status" value="1"/>
</dbReference>